<feature type="compositionally biased region" description="Low complexity" evidence="3">
    <location>
        <begin position="357"/>
        <end position="383"/>
    </location>
</feature>
<evidence type="ECO:0000256" key="1">
    <source>
        <dbReference type="ARBA" id="ARBA00022737"/>
    </source>
</evidence>
<dbReference type="Pfam" id="PF00806">
    <property type="entry name" value="PUF"/>
    <property type="match status" value="1"/>
</dbReference>
<dbReference type="OrthoDB" id="668540at2759"/>
<protein>
    <submittedName>
        <fullName evidence="5">Pumilio domain-containing protein</fullName>
    </submittedName>
</protein>
<feature type="domain" description="PUM-HD" evidence="4">
    <location>
        <begin position="518"/>
        <end position="859"/>
    </location>
</feature>
<feature type="repeat" description="Pumilio" evidence="2">
    <location>
        <begin position="759"/>
        <end position="794"/>
    </location>
</feature>
<dbReference type="SMART" id="SM00025">
    <property type="entry name" value="Pumilio"/>
    <property type="match status" value="8"/>
</dbReference>
<dbReference type="PROSITE" id="PS50302">
    <property type="entry name" value="PUM"/>
    <property type="match status" value="7"/>
</dbReference>
<proteinExistence type="predicted"/>
<evidence type="ECO:0000313" key="5">
    <source>
        <dbReference type="EMBL" id="PXF48814.1"/>
    </source>
</evidence>
<dbReference type="GO" id="GO:0010608">
    <property type="term" value="P:post-transcriptional regulation of gene expression"/>
    <property type="evidence" value="ECO:0007669"/>
    <property type="project" value="TreeGrafter"/>
</dbReference>
<feature type="compositionally biased region" description="Basic and acidic residues" evidence="3">
    <location>
        <begin position="472"/>
        <end position="483"/>
    </location>
</feature>
<dbReference type="InterPro" id="IPR033133">
    <property type="entry name" value="PUM-HD"/>
</dbReference>
<dbReference type="EMBL" id="NBIV01000011">
    <property type="protein sequence ID" value="PXF48814.1"/>
    <property type="molecule type" value="Genomic_DNA"/>
</dbReference>
<dbReference type="SUPFAM" id="SSF48371">
    <property type="entry name" value="ARM repeat"/>
    <property type="match status" value="1"/>
</dbReference>
<evidence type="ECO:0000313" key="6">
    <source>
        <dbReference type="Proteomes" id="UP000247409"/>
    </source>
</evidence>
<dbReference type="Pfam" id="PF22493">
    <property type="entry name" value="PUF_NOP9"/>
    <property type="match status" value="1"/>
</dbReference>
<feature type="repeat" description="Pumilio" evidence="2">
    <location>
        <begin position="578"/>
        <end position="613"/>
    </location>
</feature>
<keyword evidence="6" id="KW-1185">Reference proteome</keyword>
<accession>A0A2V3J355</accession>
<organism evidence="5 6">
    <name type="scientific">Gracilariopsis chorda</name>
    <dbReference type="NCBI Taxonomy" id="448386"/>
    <lineage>
        <taxon>Eukaryota</taxon>
        <taxon>Rhodophyta</taxon>
        <taxon>Florideophyceae</taxon>
        <taxon>Rhodymeniophycidae</taxon>
        <taxon>Gracilariales</taxon>
        <taxon>Gracilariaceae</taxon>
        <taxon>Gracilariopsis</taxon>
    </lineage>
</organism>
<dbReference type="InterPro" id="IPR033712">
    <property type="entry name" value="Pumilio_RNA-bd"/>
</dbReference>
<feature type="region of interest" description="Disordered" evidence="3">
    <location>
        <begin position="1"/>
        <end position="58"/>
    </location>
</feature>
<dbReference type="GO" id="GO:0005737">
    <property type="term" value="C:cytoplasm"/>
    <property type="evidence" value="ECO:0007669"/>
    <property type="project" value="TreeGrafter"/>
</dbReference>
<feature type="region of interest" description="Disordered" evidence="3">
    <location>
        <begin position="463"/>
        <end position="528"/>
    </location>
</feature>
<feature type="repeat" description="Pumilio" evidence="2">
    <location>
        <begin position="542"/>
        <end position="577"/>
    </location>
</feature>
<feature type="region of interest" description="Disordered" evidence="3">
    <location>
        <begin position="255"/>
        <end position="280"/>
    </location>
</feature>
<dbReference type="STRING" id="448386.A0A2V3J355"/>
<keyword evidence="1" id="KW-0677">Repeat</keyword>
<comment type="caution">
    <text evidence="5">The sequence shown here is derived from an EMBL/GenBank/DDBJ whole genome shotgun (WGS) entry which is preliminary data.</text>
</comment>
<feature type="compositionally biased region" description="Low complexity" evidence="3">
    <location>
        <begin position="141"/>
        <end position="171"/>
    </location>
</feature>
<dbReference type="InterPro" id="IPR001313">
    <property type="entry name" value="Pumilio_RNA-bd_rpt"/>
</dbReference>
<gene>
    <name evidence="5" type="ORF">BWQ96_01370</name>
</gene>
<feature type="repeat" description="Pumilio" evidence="2">
    <location>
        <begin position="651"/>
        <end position="686"/>
    </location>
</feature>
<sequence length="868" mass="94098">MPDHMLPPPPPSSARPPAYFDPHRPKPADRAASPPASDVLLGVPDRASSASAPPDLEISSRSLFAFKADYSGIFSDIRLDEDYESFYNDNPERTKLPPPLPLNGLPPRPRPRARPSPPLDIQPLRRDDSDASFDDLIFRESSTMRPSSNPSTPTSTSRPTPSRPARTVTTPLPDHSPAALWKLAHLSLDDDQTAQAHAPAPTQPPSAVYQPIPTSPYDLPAPHSPYASYTSPYYQPTHAPGAAAAAAAAAAAVAATHHSSPLPYNPPHSHPQQWSPTHPSRKLAYDLESPVLPSYAAANSHSSDVFPLDPPDDLVLKYASAQTMPYSTPRLSPYRDSAAAAAASPSLFPTSRQVYVSPDPSSPTAPASQSQRSRSANSSANSQSANAYPYGVYAAPSPQLPRHSAYSSSRARVPVDYVNAQAAAAAAAAAAAVYRTNGVHINGPPAAAAALSSLNSRAASLHHRNHNGAVSSRRDARSADVRRSSTNPDSYARSSATSSSSTSSISRSITASHDRAAPRTNAVSDTTATASNSSIKLSSFNDVVGRAEELARDQHGCRFLQTKLEEGNALYINSIFEECYDKFVELMMDPFGNYLCQKLFEFCNDAQRLALVERCAPAVASVSTNMHGTRAVQRMVECLSTPEQVDAVCKALTPAAVALMKDINGNHVIQRCLNRMDPAHNQFVYDAVAANCFELATHRHGCCVMQRCMDYASPAQRNQLAQQINANALPLVQNAFGNYVVQYVLELNDPVYTAEIIRRLRGHVAELSMQKFSSNVVEKGLQRGDRETKRQLIDELIENEDTMKRLLHDAYGNYVIQRALQVAEGAQLERICEAIRPHLPSLKQSPYGKRIQAKIMKRMPKGVVALPQ</sequence>
<dbReference type="Proteomes" id="UP000247409">
    <property type="component" value="Unassembled WGS sequence"/>
</dbReference>
<evidence type="ECO:0000256" key="3">
    <source>
        <dbReference type="SAM" id="MobiDB-lite"/>
    </source>
</evidence>
<name>A0A2V3J355_9FLOR</name>
<dbReference type="CDD" id="cd07920">
    <property type="entry name" value="Pumilio"/>
    <property type="match status" value="1"/>
</dbReference>
<dbReference type="AlphaFoldDB" id="A0A2V3J355"/>
<evidence type="ECO:0000256" key="2">
    <source>
        <dbReference type="PROSITE-ProRule" id="PRU00317"/>
    </source>
</evidence>
<feature type="compositionally biased region" description="Low complexity" evidence="3">
    <location>
        <begin position="492"/>
        <end position="511"/>
    </location>
</feature>
<evidence type="ECO:0000259" key="4">
    <source>
        <dbReference type="PROSITE" id="PS50303"/>
    </source>
</evidence>
<feature type="region of interest" description="Disordered" evidence="3">
    <location>
        <begin position="87"/>
        <end position="220"/>
    </location>
</feature>
<dbReference type="Gene3D" id="1.25.10.10">
    <property type="entry name" value="Leucine-rich Repeat Variant"/>
    <property type="match status" value="1"/>
</dbReference>
<feature type="repeat" description="Pumilio" evidence="2">
    <location>
        <begin position="795"/>
        <end position="833"/>
    </location>
</feature>
<reference evidence="5 6" key="1">
    <citation type="journal article" date="2018" name="Mol. Biol. Evol.">
        <title>Analysis of the draft genome of the red seaweed Gracilariopsis chorda provides insights into genome size evolution in Rhodophyta.</title>
        <authorList>
            <person name="Lee J."/>
            <person name="Yang E.C."/>
            <person name="Graf L."/>
            <person name="Yang J.H."/>
            <person name="Qiu H."/>
            <person name="Zel Zion U."/>
            <person name="Chan C.X."/>
            <person name="Stephens T.G."/>
            <person name="Weber A.P.M."/>
            <person name="Boo G.H."/>
            <person name="Boo S.M."/>
            <person name="Kim K.M."/>
            <person name="Shin Y."/>
            <person name="Jung M."/>
            <person name="Lee S.J."/>
            <person name="Yim H.S."/>
            <person name="Lee J.H."/>
            <person name="Bhattacharya D."/>
            <person name="Yoon H.S."/>
        </authorList>
    </citation>
    <scope>NUCLEOTIDE SEQUENCE [LARGE SCALE GENOMIC DNA]</scope>
    <source>
        <strain evidence="5 6">SKKU-2015</strain>
        <tissue evidence="5">Whole body</tissue>
    </source>
</reference>
<feature type="compositionally biased region" description="Pro residues" evidence="3">
    <location>
        <begin position="96"/>
        <end position="120"/>
    </location>
</feature>
<feature type="repeat" description="Pumilio" evidence="2">
    <location>
        <begin position="687"/>
        <end position="722"/>
    </location>
</feature>
<dbReference type="GO" id="GO:0003729">
    <property type="term" value="F:mRNA binding"/>
    <property type="evidence" value="ECO:0007669"/>
    <property type="project" value="TreeGrafter"/>
</dbReference>
<feature type="repeat" description="Pumilio" evidence="2">
    <location>
        <begin position="723"/>
        <end position="758"/>
    </location>
</feature>
<dbReference type="PANTHER" id="PTHR12537:SF13">
    <property type="entry name" value="PUMILIO HOMOLOGY DOMAIN FAMILY MEMBER 4"/>
    <property type="match status" value="1"/>
</dbReference>
<dbReference type="InterPro" id="IPR011989">
    <property type="entry name" value="ARM-like"/>
</dbReference>
<dbReference type="FunFam" id="1.25.10.10:FF:000237">
    <property type="entry name" value="Pumilio homolog 9"/>
    <property type="match status" value="1"/>
</dbReference>
<dbReference type="PROSITE" id="PS50303">
    <property type="entry name" value="PUM_HD"/>
    <property type="match status" value="1"/>
</dbReference>
<dbReference type="PANTHER" id="PTHR12537">
    <property type="entry name" value="RNA BINDING PROTEIN PUMILIO-RELATED"/>
    <property type="match status" value="1"/>
</dbReference>
<feature type="region of interest" description="Disordered" evidence="3">
    <location>
        <begin position="351"/>
        <end position="383"/>
    </location>
</feature>
<dbReference type="InterPro" id="IPR016024">
    <property type="entry name" value="ARM-type_fold"/>
</dbReference>
<feature type="compositionally biased region" description="Pro residues" evidence="3">
    <location>
        <begin position="1"/>
        <end position="14"/>
    </location>
</feature>